<proteinExistence type="predicted"/>
<protein>
    <submittedName>
        <fullName evidence="3">(pine wood nematode) hypothetical protein</fullName>
    </submittedName>
</protein>
<evidence type="ECO:0000313" key="4">
    <source>
        <dbReference type="EMBL" id="CAG9116124.1"/>
    </source>
</evidence>
<accession>A0A1I7S379</accession>
<reference evidence="4" key="2">
    <citation type="submission" date="2020-08" db="EMBL/GenBank/DDBJ databases">
        <authorList>
            <person name="Kikuchi T."/>
        </authorList>
    </citation>
    <scope>NUCLEOTIDE SEQUENCE</scope>
    <source>
        <strain evidence="3">Ka4C1</strain>
    </source>
</reference>
<gene>
    <name evidence="3" type="ORF">BXYJ_LOCUS9268</name>
</gene>
<dbReference type="Proteomes" id="UP000095284">
    <property type="component" value="Unplaced"/>
</dbReference>
<sequence length="315" mass="33340">MTSSVVLFLLCGTVFVTSGQNLKCYSCDGKCDCRDPREELCPDSTFCYILRSTADRKVVRRGCALSCRSVNVFDNVCALCRGSFCNMEANENYQPYTNYDECLEYDRNAQEVRSKTPIGQDVRPTNGEKGERIINPIGQKVQQSGGIGQDLTQEILTRGREEIVSLNRPQQDVSAGSGPNHNNGISVGEGTHVHPSGDVGVHPGGVGNGAVLDRQTEIGERSEIGNDGQIGQEVGFEPALVGPAAASANGIGNGANINHYGDTGNGAGIGHPNYGPAPSVVDGVGTGAEFNSSSAIASFSTILFILTVLYKQLSM</sequence>
<evidence type="ECO:0000256" key="2">
    <source>
        <dbReference type="SAM" id="SignalP"/>
    </source>
</evidence>
<feature type="chain" id="PRO_5035359668" evidence="2">
    <location>
        <begin position="20"/>
        <end position="315"/>
    </location>
</feature>
<keyword evidence="2" id="KW-0732">Signal</keyword>
<evidence type="ECO:0000313" key="7">
    <source>
        <dbReference type="WBParaSite" id="BXY_0745900.1"/>
    </source>
</evidence>
<feature type="region of interest" description="Disordered" evidence="1">
    <location>
        <begin position="169"/>
        <end position="210"/>
    </location>
</feature>
<evidence type="ECO:0000256" key="1">
    <source>
        <dbReference type="SAM" id="MobiDB-lite"/>
    </source>
</evidence>
<dbReference type="EMBL" id="CAJFDI010000004">
    <property type="protein sequence ID" value="CAD5226723.1"/>
    <property type="molecule type" value="Genomic_DNA"/>
</dbReference>
<feature type="compositionally biased region" description="Polar residues" evidence="1">
    <location>
        <begin position="169"/>
        <end position="185"/>
    </location>
</feature>
<evidence type="ECO:0000313" key="3">
    <source>
        <dbReference type="EMBL" id="CAD5226723.1"/>
    </source>
</evidence>
<evidence type="ECO:0000313" key="5">
    <source>
        <dbReference type="Proteomes" id="UP000095284"/>
    </source>
</evidence>
<dbReference type="EMBL" id="CAJFCV020000004">
    <property type="protein sequence ID" value="CAG9116124.1"/>
    <property type="molecule type" value="Genomic_DNA"/>
</dbReference>
<dbReference type="WBParaSite" id="BXY_0745900.1">
    <property type="protein sequence ID" value="BXY_0745900.1"/>
    <property type="gene ID" value="BXY_0745900"/>
</dbReference>
<dbReference type="Proteomes" id="UP000659654">
    <property type="component" value="Unassembled WGS sequence"/>
</dbReference>
<dbReference type="AlphaFoldDB" id="A0A1I7S379"/>
<dbReference type="Proteomes" id="UP000582659">
    <property type="component" value="Unassembled WGS sequence"/>
</dbReference>
<dbReference type="eggNOG" id="ENOG502T2PP">
    <property type="taxonomic scope" value="Eukaryota"/>
</dbReference>
<evidence type="ECO:0000313" key="6">
    <source>
        <dbReference type="Proteomes" id="UP000659654"/>
    </source>
</evidence>
<keyword evidence="6" id="KW-1185">Reference proteome</keyword>
<name>A0A1I7S379_BURXY</name>
<dbReference type="OrthoDB" id="5875100at2759"/>
<organism evidence="5 7">
    <name type="scientific">Bursaphelenchus xylophilus</name>
    <name type="common">Pinewood nematode worm</name>
    <name type="synonym">Aphelenchoides xylophilus</name>
    <dbReference type="NCBI Taxonomy" id="6326"/>
    <lineage>
        <taxon>Eukaryota</taxon>
        <taxon>Metazoa</taxon>
        <taxon>Ecdysozoa</taxon>
        <taxon>Nematoda</taxon>
        <taxon>Chromadorea</taxon>
        <taxon>Rhabditida</taxon>
        <taxon>Tylenchina</taxon>
        <taxon>Tylenchomorpha</taxon>
        <taxon>Aphelenchoidea</taxon>
        <taxon>Aphelenchoididae</taxon>
        <taxon>Bursaphelenchus</taxon>
    </lineage>
</organism>
<dbReference type="CDD" id="cd00117">
    <property type="entry name" value="TFP"/>
    <property type="match status" value="1"/>
</dbReference>
<reference evidence="7" key="1">
    <citation type="submission" date="2016-11" db="UniProtKB">
        <authorList>
            <consortium name="WormBaseParasite"/>
        </authorList>
    </citation>
    <scope>IDENTIFICATION</scope>
</reference>
<feature type="signal peptide" evidence="2">
    <location>
        <begin position="1"/>
        <end position="19"/>
    </location>
</feature>